<reference evidence="1 2" key="1">
    <citation type="submission" date="2024-04" db="EMBL/GenBank/DDBJ databases">
        <title>Complete genome sequence of Nguyenibacter vanlangesis HBCM-1154, a strain capable of nitrogen fixation, IAA production, and phosphorus solubilization isolated from sugarcane soil.</title>
        <authorList>
            <person name="MY HANH P."/>
        </authorList>
    </citation>
    <scope>NUCLEOTIDE SEQUENCE [LARGE SCALE GENOMIC DNA]</scope>
    <source>
        <strain evidence="1 2">HBCM 1154</strain>
    </source>
</reference>
<dbReference type="EMBL" id="CP152276">
    <property type="protein sequence ID" value="XAE41667.1"/>
    <property type="molecule type" value="Genomic_DNA"/>
</dbReference>
<proteinExistence type="predicted"/>
<organism evidence="1 2">
    <name type="scientific">Nguyenibacter vanlangensis</name>
    <dbReference type="NCBI Taxonomy" id="1216886"/>
    <lineage>
        <taxon>Bacteria</taxon>
        <taxon>Pseudomonadati</taxon>
        <taxon>Pseudomonadota</taxon>
        <taxon>Alphaproteobacteria</taxon>
        <taxon>Acetobacterales</taxon>
        <taxon>Acetobacteraceae</taxon>
        <taxon>Nguyenibacter</taxon>
    </lineage>
</organism>
<sequence>MTNKLRITGPYRADHPGPFCTADGRPARVLCRDWQTLNTPVIALVKDSTGESLVRYSAEGVYAHGENWRLMCAEEAPAPREIWLNIYPYGEEFRHNSRKSADDRATDDRIKCIHFREVMEGE</sequence>
<name>A0ABZ3D265_9PROT</name>
<keyword evidence="2" id="KW-1185">Reference proteome</keyword>
<dbReference type="Proteomes" id="UP001449795">
    <property type="component" value="Chromosome"/>
</dbReference>
<dbReference type="RefSeq" id="WP_342627544.1">
    <property type="nucleotide sequence ID" value="NZ_CP152276.1"/>
</dbReference>
<gene>
    <name evidence="1" type="ORF">AAC691_15430</name>
</gene>
<accession>A0ABZ3D265</accession>
<protein>
    <submittedName>
        <fullName evidence="1">Uncharacterized protein</fullName>
    </submittedName>
</protein>
<evidence type="ECO:0000313" key="2">
    <source>
        <dbReference type="Proteomes" id="UP001449795"/>
    </source>
</evidence>
<evidence type="ECO:0000313" key="1">
    <source>
        <dbReference type="EMBL" id="XAE41667.1"/>
    </source>
</evidence>